<feature type="compositionally biased region" description="Polar residues" evidence="11">
    <location>
        <begin position="31"/>
        <end position="44"/>
    </location>
</feature>
<evidence type="ECO:0000256" key="3">
    <source>
        <dbReference type="ARBA" id="ARBA00022806"/>
    </source>
</evidence>
<proteinExistence type="inferred from homology"/>
<dbReference type="GO" id="GO:0003724">
    <property type="term" value="F:RNA helicase activity"/>
    <property type="evidence" value="ECO:0007669"/>
    <property type="project" value="UniProtKB-EC"/>
</dbReference>
<dbReference type="GO" id="GO:0016887">
    <property type="term" value="F:ATP hydrolysis activity"/>
    <property type="evidence" value="ECO:0007669"/>
    <property type="project" value="RHEA"/>
</dbReference>
<dbReference type="FunFam" id="3.40.50.300:FF:000379">
    <property type="entry name" value="RNA helicase"/>
    <property type="match status" value="1"/>
</dbReference>
<dbReference type="GO" id="GO:0005524">
    <property type="term" value="F:ATP binding"/>
    <property type="evidence" value="ECO:0007669"/>
    <property type="project" value="UniProtKB-UniRule"/>
</dbReference>
<evidence type="ECO:0000256" key="5">
    <source>
        <dbReference type="ARBA" id="ARBA00022884"/>
    </source>
</evidence>
<dbReference type="CDD" id="cd18787">
    <property type="entry name" value="SF2_C_DEAD"/>
    <property type="match status" value="1"/>
</dbReference>
<keyword evidence="4 9" id="KW-0067">ATP-binding</keyword>
<keyword evidence="3 9" id="KW-0347">Helicase</keyword>
<dbReference type="OrthoDB" id="10259640at2759"/>
<dbReference type="Gene3D" id="3.40.50.300">
    <property type="entry name" value="P-loop containing nucleotide triphosphate hydrolases"/>
    <property type="match status" value="3"/>
</dbReference>
<gene>
    <name evidence="15" type="ORF">Anas_10974</name>
</gene>
<evidence type="ECO:0000256" key="6">
    <source>
        <dbReference type="ARBA" id="ARBA00024357"/>
    </source>
</evidence>
<comment type="function">
    <text evidence="10">RNA helicase.</text>
</comment>
<evidence type="ECO:0000259" key="13">
    <source>
        <dbReference type="PROSITE" id="PS51194"/>
    </source>
</evidence>
<dbReference type="EMBL" id="SEYY01003721">
    <property type="protein sequence ID" value="KAB7504129.1"/>
    <property type="molecule type" value="Genomic_DNA"/>
</dbReference>
<protein>
    <recommendedName>
        <fullName evidence="10">ATP-dependent RNA helicase</fullName>
        <ecNumber evidence="10">3.6.4.13</ecNumber>
    </recommendedName>
</protein>
<feature type="domain" description="DEAD-box RNA helicase Q" evidence="14">
    <location>
        <begin position="81"/>
        <end position="109"/>
    </location>
</feature>
<evidence type="ECO:0000256" key="2">
    <source>
        <dbReference type="ARBA" id="ARBA00022801"/>
    </source>
</evidence>
<accession>A0A5N5TD67</accession>
<dbReference type="Proteomes" id="UP000326759">
    <property type="component" value="Unassembled WGS sequence"/>
</dbReference>
<keyword evidence="5 10" id="KW-0694">RNA-binding</keyword>
<dbReference type="InterPro" id="IPR001650">
    <property type="entry name" value="Helicase_C-like"/>
</dbReference>
<keyword evidence="1 9" id="KW-0547">Nucleotide-binding</keyword>
<evidence type="ECO:0000256" key="10">
    <source>
        <dbReference type="RuleBase" id="RU365068"/>
    </source>
</evidence>
<dbReference type="SMART" id="SM00490">
    <property type="entry name" value="HELICc"/>
    <property type="match status" value="1"/>
</dbReference>
<evidence type="ECO:0000313" key="16">
    <source>
        <dbReference type="Proteomes" id="UP000326759"/>
    </source>
</evidence>
<dbReference type="Pfam" id="PF00270">
    <property type="entry name" value="DEAD"/>
    <property type="match status" value="2"/>
</dbReference>
<comment type="catalytic activity">
    <reaction evidence="7 10">
        <text>ATP + H2O = ADP + phosphate + H(+)</text>
        <dbReference type="Rhea" id="RHEA:13065"/>
        <dbReference type="ChEBI" id="CHEBI:15377"/>
        <dbReference type="ChEBI" id="CHEBI:15378"/>
        <dbReference type="ChEBI" id="CHEBI:30616"/>
        <dbReference type="ChEBI" id="CHEBI:43474"/>
        <dbReference type="ChEBI" id="CHEBI:456216"/>
        <dbReference type="EC" id="3.6.4.13"/>
    </reaction>
</comment>
<dbReference type="PROSITE" id="PS00039">
    <property type="entry name" value="DEAD_ATP_HELICASE"/>
    <property type="match status" value="1"/>
</dbReference>
<keyword evidence="16" id="KW-1185">Reference proteome</keyword>
<dbReference type="PANTHER" id="PTHR24031">
    <property type="entry name" value="RNA HELICASE"/>
    <property type="match status" value="1"/>
</dbReference>
<evidence type="ECO:0000256" key="7">
    <source>
        <dbReference type="ARBA" id="ARBA00047984"/>
    </source>
</evidence>
<evidence type="ECO:0000256" key="11">
    <source>
        <dbReference type="SAM" id="MobiDB-lite"/>
    </source>
</evidence>
<feature type="region of interest" description="Disordered" evidence="11">
    <location>
        <begin position="23"/>
        <end position="44"/>
    </location>
</feature>
<dbReference type="AlphaFoldDB" id="A0A5N5TD67"/>
<dbReference type="PROSITE" id="PS51195">
    <property type="entry name" value="Q_MOTIF"/>
    <property type="match status" value="1"/>
</dbReference>
<evidence type="ECO:0000259" key="14">
    <source>
        <dbReference type="PROSITE" id="PS51195"/>
    </source>
</evidence>
<evidence type="ECO:0000256" key="8">
    <source>
        <dbReference type="PROSITE-ProRule" id="PRU00552"/>
    </source>
</evidence>
<dbReference type="Pfam" id="PF13959">
    <property type="entry name" value="CTE_SPB4"/>
    <property type="match status" value="1"/>
</dbReference>
<comment type="domain">
    <text evidence="10">The Q motif is unique to and characteristic of the DEAD box family of RNA helicases and controls ATP binding and hydrolysis.</text>
</comment>
<dbReference type="InterPro" id="IPR011545">
    <property type="entry name" value="DEAD/DEAH_box_helicase_dom"/>
</dbReference>
<dbReference type="SMART" id="SM01178">
    <property type="entry name" value="DUF4217"/>
    <property type="match status" value="1"/>
</dbReference>
<comment type="similarity">
    <text evidence="6">Belongs to the DEAD box helicase family. DDX18/HAS1 subfamily.</text>
</comment>
<evidence type="ECO:0000313" key="15">
    <source>
        <dbReference type="EMBL" id="KAB7504129.1"/>
    </source>
</evidence>
<comment type="caution">
    <text evidence="15">The sequence shown here is derived from an EMBL/GenBank/DDBJ whole genome shotgun (WGS) entry which is preliminary data.</text>
</comment>
<evidence type="ECO:0000256" key="1">
    <source>
        <dbReference type="ARBA" id="ARBA00022741"/>
    </source>
</evidence>
<dbReference type="GO" id="GO:0003723">
    <property type="term" value="F:RNA binding"/>
    <property type="evidence" value="ECO:0007669"/>
    <property type="project" value="UniProtKB-UniRule"/>
</dbReference>
<dbReference type="SUPFAM" id="SSF52540">
    <property type="entry name" value="P-loop containing nucleoside triphosphate hydrolases"/>
    <property type="match status" value="2"/>
</dbReference>
<keyword evidence="2 9" id="KW-0378">Hydrolase</keyword>
<dbReference type="InterPro" id="IPR000629">
    <property type="entry name" value="RNA-helicase_DEAD-box_CS"/>
</dbReference>
<evidence type="ECO:0000256" key="4">
    <source>
        <dbReference type="ARBA" id="ARBA00022840"/>
    </source>
</evidence>
<reference evidence="15 16" key="1">
    <citation type="journal article" date="2019" name="PLoS Biol.">
        <title>Sex chromosomes control vertical transmission of feminizing Wolbachia symbionts in an isopod.</title>
        <authorList>
            <person name="Becking T."/>
            <person name="Chebbi M.A."/>
            <person name="Giraud I."/>
            <person name="Moumen B."/>
            <person name="Laverre T."/>
            <person name="Caubet Y."/>
            <person name="Peccoud J."/>
            <person name="Gilbert C."/>
            <person name="Cordaux R."/>
        </authorList>
    </citation>
    <scope>NUCLEOTIDE SEQUENCE [LARGE SCALE GENOMIC DNA]</scope>
    <source>
        <strain evidence="15">ANa2</strain>
        <tissue evidence="15">Whole body excluding digestive tract and cuticle</tissue>
    </source>
</reference>
<dbReference type="PROSITE" id="PS51194">
    <property type="entry name" value="HELICASE_CTER"/>
    <property type="match status" value="1"/>
</dbReference>
<dbReference type="InterPro" id="IPR025313">
    <property type="entry name" value="SPB4-like_CTE"/>
</dbReference>
<dbReference type="InterPro" id="IPR027417">
    <property type="entry name" value="P-loop_NTPase"/>
</dbReference>
<organism evidence="15 16">
    <name type="scientific">Armadillidium nasatum</name>
    <dbReference type="NCBI Taxonomy" id="96803"/>
    <lineage>
        <taxon>Eukaryota</taxon>
        <taxon>Metazoa</taxon>
        <taxon>Ecdysozoa</taxon>
        <taxon>Arthropoda</taxon>
        <taxon>Crustacea</taxon>
        <taxon>Multicrustacea</taxon>
        <taxon>Malacostraca</taxon>
        <taxon>Eumalacostraca</taxon>
        <taxon>Peracarida</taxon>
        <taxon>Isopoda</taxon>
        <taxon>Oniscidea</taxon>
        <taxon>Crinocheta</taxon>
        <taxon>Armadillidiidae</taxon>
        <taxon>Armadillidium</taxon>
    </lineage>
</organism>
<dbReference type="InterPro" id="IPR014001">
    <property type="entry name" value="Helicase_ATP-bd"/>
</dbReference>
<feature type="domain" description="Helicase ATP-binding" evidence="12">
    <location>
        <begin position="151"/>
        <end position="237"/>
    </location>
</feature>
<feature type="short sequence motif" description="Q motif" evidence="8">
    <location>
        <begin position="81"/>
        <end position="109"/>
    </location>
</feature>
<dbReference type="InterPro" id="IPR014014">
    <property type="entry name" value="RNA_helicase_DEAD_Q_motif"/>
</dbReference>
<dbReference type="PROSITE" id="PS51192">
    <property type="entry name" value="HELICASE_ATP_BIND_1"/>
    <property type="match status" value="1"/>
</dbReference>
<dbReference type="SMART" id="SM00487">
    <property type="entry name" value="DEXDc"/>
    <property type="match status" value="1"/>
</dbReference>
<dbReference type="EC" id="3.6.4.13" evidence="10"/>
<feature type="domain" description="Helicase C-terminal" evidence="13">
    <location>
        <begin position="251"/>
        <end position="420"/>
    </location>
</feature>
<evidence type="ECO:0000259" key="12">
    <source>
        <dbReference type="PROSITE" id="PS51192"/>
    </source>
</evidence>
<sequence>MKEENKRKMDKFNKKKLKLLSREKCRDEETQNLSSDYPLNNMNHSETEDPLNDMNHCETEIGATVVTKDTLGFEAETRRFFSSLKGSVSENTLKAIEDMNFETMTEIQAKSIPKLLEGHELRGTAKTGSGKTLAFLIPVIEMIVRSNFKPSNGINIIVATPGRLLDHLQNTKYFVYKNVRCLVMDEADKILDVGFEEELRQIIRLLPKNRQTMLFSATKSDKMNEIAKLAFRSKFVEIDVDCDKEQATTDGLTQIYAVCPMEKRFLVLYTFLKKNRNKKMMVFFSTCMAVKFYNELFNFVDIPVKSLHGRQKQTKRSTTFFEFINAEKGILLCTDVAARGLDIPDVDWIVQYDPPDDPKDYIHRVGRTARAGNKGNALLFLSENEIGFTLYLKKKKVNVDPMEINWSKVANIQAQLEKLVTTNPYLMSSAKEAFKAYVRSYNSHSSRDIFDISKLDLNKVGKCFGLPVPPYVDLGTISVKSRDNRKRKSYGPVNAKQLKAKRFKKGF</sequence>
<evidence type="ECO:0000256" key="9">
    <source>
        <dbReference type="RuleBase" id="RU000492"/>
    </source>
</evidence>
<dbReference type="Pfam" id="PF00271">
    <property type="entry name" value="Helicase_C"/>
    <property type="match status" value="1"/>
</dbReference>
<name>A0A5N5TD67_9CRUS</name>